<dbReference type="OrthoDB" id="3944243at2759"/>
<keyword evidence="4" id="KW-1185">Reference proteome</keyword>
<dbReference type="Pfam" id="PF24883">
    <property type="entry name" value="NPHP3_N"/>
    <property type="match status" value="1"/>
</dbReference>
<evidence type="ECO:0000313" key="4">
    <source>
        <dbReference type="Proteomes" id="UP001140513"/>
    </source>
</evidence>
<dbReference type="RefSeq" id="XP_056069753.1">
    <property type="nucleotide sequence ID" value="XM_056215506.1"/>
</dbReference>
<dbReference type="GeneID" id="80910269"/>
<dbReference type="Proteomes" id="UP001140513">
    <property type="component" value="Unassembled WGS sequence"/>
</dbReference>
<dbReference type="SUPFAM" id="SSF52540">
    <property type="entry name" value="P-loop containing nucleoside triphosphate hydrolases"/>
    <property type="match status" value="1"/>
</dbReference>
<sequence length="610" mass="68674">MADPLSIASGIAGLITLSSAVVAAGYKYIESVRSPPNDVKNLISDISSLSVLFAQLVSYAASPTGLSRTAFEEFAQQHVLSDCETALQTALSLVQGYDASKGSHSHSVVKALSWPMKQKEVNKIRDRINKVCIELKLALSIDSARSLELMERKQHQHGVWLQQLVHANVDDEEQRMLAWLSALDPSSKHSSIATLRQPGTFEWLQRERALIDWMGSGGQLWLHGSSGAGKTVLVSGLVDYLQKIALTSPTIQAVAFHYCDFAHQPSLVVSQILGSLVRQLIQQLQHFPLALRELYHRRSDKEPPQLDDITSLLRDVFKEESKVTYIIIDGIDECSDRTVLLKVLRGLWEQTSNTSSIRVLLSSRPEVDIMRAFMNRPRFEILPEHVQQPLQVHVRIEIARIPKLGHLSDRDRQSLEKSLVARADGMFRWVQCQLDALQRARTIKALHEALQVLPHDLSETYDRILRNIEDCDLEYVDRALKWLVGTERPLSLAELAEAIAIDPTKNQLDDEEKLLDPHEILELCGSLVRVHGGKVVLAHFSVKEYLLSSRLTEQEPRIAKFAQHEESSRYHVTAGLLSYAFTMGIHIQALQNTLEESRFPLITFARGRLC</sequence>
<dbReference type="EMBL" id="JAPEUX010000005">
    <property type="protein sequence ID" value="KAJ4351397.1"/>
    <property type="molecule type" value="Genomic_DNA"/>
</dbReference>
<feature type="domain" description="NACHT" evidence="2">
    <location>
        <begin position="218"/>
        <end position="365"/>
    </location>
</feature>
<dbReference type="InterPro" id="IPR027417">
    <property type="entry name" value="P-loop_NTPase"/>
</dbReference>
<dbReference type="Gene3D" id="3.40.50.300">
    <property type="entry name" value="P-loop containing nucleotide triphosphate hydrolases"/>
    <property type="match status" value="1"/>
</dbReference>
<dbReference type="InterPro" id="IPR056884">
    <property type="entry name" value="NPHP3-like_N"/>
</dbReference>
<dbReference type="PANTHER" id="PTHR10039">
    <property type="entry name" value="AMELOGENIN"/>
    <property type="match status" value="1"/>
</dbReference>
<dbReference type="InterPro" id="IPR054471">
    <property type="entry name" value="GPIID_WHD"/>
</dbReference>
<reference evidence="3" key="1">
    <citation type="submission" date="2022-10" db="EMBL/GenBank/DDBJ databases">
        <title>Tapping the CABI collections for fungal endophytes: first genome assemblies for Collariella, Neodidymelliopsis, Ascochyta clinopodiicola, Didymella pomorum, Didymosphaeria variabile, Neocosmospora piperis and Neocucurbitaria cava.</title>
        <authorList>
            <person name="Hill R."/>
        </authorList>
    </citation>
    <scope>NUCLEOTIDE SEQUENCE</scope>
    <source>
        <strain evidence="3">IMI 356815</strain>
    </source>
</reference>
<proteinExistence type="predicted"/>
<dbReference type="InterPro" id="IPR007111">
    <property type="entry name" value="NACHT_NTPase"/>
</dbReference>
<organism evidence="3 4">
    <name type="scientific">Didymosphaeria variabile</name>
    <dbReference type="NCBI Taxonomy" id="1932322"/>
    <lineage>
        <taxon>Eukaryota</taxon>
        <taxon>Fungi</taxon>
        <taxon>Dikarya</taxon>
        <taxon>Ascomycota</taxon>
        <taxon>Pezizomycotina</taxon>
        <taxon>Dothideomycetes</taxon>
        <taxon>Pleosporomycetidae</taxon>
        <taxon>Pleosporales</taxon>
        <taxon>Massarineae</taxon>
        <taxon>Didymosphaeriaceae</taxon>
        <taxon>Didymosphaeria</taxon>
    </lineage>
</organism>
<dbReference type="AlphaFoldDB" id="A0A9W8XI77"/>
<dbReference type="PROSITE" id="PS50837">
    <property type="entry name" value="NACHT"/>
    <property type="match status" value="1"/>
</dbReference>
<accession>A0A9W8XI77</accession>
<comment type="caution">
    <text evidence="3">The sequence shown here is derived from an EMBL/GenBank/DDBJ whole genome shotgun (WGS) entry which is preliminary data.</text>
</comment>
<evidence type="ECO:0000259" key="2">
    <source>
        <dbReference type="PROSITE" id="PS50837"/>
    </source>
</evidence>
<protein>
    <recommendedName>
        <fullName evidence="2">NACHT domain-containing protein</fullName>
    </recommendedName>
</protein>
<gene>
    <name evidence="3" type="ORF">N0V89_006739</name>
</gene>
<evidence type="ECO:0000256" key="1">
    <source>
        <dbReference type="ARBA" id="ARBA00022737"/>
    </source>
</evidence>
<keyword evidence="1" id="KW-0677">Repeat</keyword>
<dbReference type="PANTHER" id="PTHR10039:SF16">
    <property type="entry name" value="GPI INOSITOL-DEACYLASE"/>
    <property type="match status" value="1"/>
</dbReference>
<name>A0A9W8XI77_9PLEO</name>
<evidence type="ECO:0000313" key="3">
    <source>
        <dbReference type="EMBL" id="KAJ4351397.1"/>
    </source>
</evidence>
<dbReference type="Pfam" id="PF22939">
    <property type="entry name" value="WHD_GPIID"/>
    <property type="match status" value="1"/>
</dbReference>